<dbReference type="Proteomes" id="UP000432089">
    <property type="component" value="Unassembled WGS sequence"/>
</dbReference>
<keyword evidence="1" id="KW-0597">Phosphoprotein</keyword>
<dbReference type="Gene3D" id="3.40.50.2300">
    <property type="match status" value="1"/>
</dbReference>
<feature type="domain" description="Response regulatory" evidence="2">
    <location>
        <begin position="9"/>
        <end position="118"/>
    </location>
</feature>
<proteinExistence type="predicted"/>
<gene>
    <name evidence="3" type="ORF">F6X38_21960</name>
</gene>
<dbReference type="GO" id="GO:0000160">
    <property type="term" value="P:phosphorelay signal transduction system"/>
    <property type="evidence" value="ECO:0007669"/>
    <property type="project" value="InterPro"/>
</dbReference>
<evidence type="ECO:0000259" key="2">
    <source>
        <dbReference type="PROSITE" id="PS50110"/>
    </source>
</evidence>
<evidence type="ECO:0000313" key="3">
    <source>
        <dbReference type="EMBL" id="KAB0676223.1"/>
    </source>
</evidence>
<dbReference type="AlphaFoldDB" id="A0A7V7PKL2"/>
<feature type="modified residue" description="4-aspartylphosphate" evidence="1">
    <location>
        <position position="60"/>
    </location>
</feature>
<dbReference type="InterPro" id="IPR001789">
    <property type="entry name" value="Sig_transdc_resp-reg_receiver"/>
</dbReference>
<comment type="caution">
    <text evidence="3">The sequence shown here is derived from an EMBL/GenBank/DDBJ whole genome shotgun (WGS) entry which is preliminary data.</text>
</comment>
<evidence type="ECO:0000313" key="4">
    <source>
        <dbReference type="Proteomes" id="UP000432089"/>
    </source>
</evidence>
<keyword evidence="4" id="KW-1185">Reference proteome</keyword>
<organism evidence="3 4">
    <name type="scientific">Plantimonas leprariae</name>
    <dbReference type="NCBI Taxonomy" id="2615207"/>
    <lineage>
        <taxon>Bacteria</taxon>
        <taxon>Pseudomonadati</taxon>
        <taxon>Pseudomonadota</taxon>
        <taxon>Alphaproteobacteria</taxon>
        <taxon>Hyphomicrobiales</taxon>
        <taxon>Aurantimonadaceae</taxon>
        <taxon>Plantimonas</taxon>
    </lineage>
</organism>
<protein>
    <submittedName>
        <fullName evidence="3">Response regulator</fullName>
    </submittedName>
</protein>
<dbReference type="EMBL" id="VZDO01000025">
    <property type="protein sequence ID" value="KAB0676223.1"/>
    <property type="molecule type" value="Genomic_DNA"/>
</dbReference>
<dbReference type="InterPro" id="IPR011006">
    <property type="entry name" value="CheY-like_superfamily"/>
</dbReference>
<name>A0A7V7PKL2_9HYPH</name>
<reference evidence="3 4" key="1">
    <citation type="submission" date="2019-09" db="EMBL/GenBank/DDBJ databases">
        <title>YIM 132180 draft genome.</title>
        <authorList>
            <person name="Zhang K."/>
        </authorList>
    </citation>
    <scope>NUCLEOTIDE SEQUENCE [LARGE SCALE GENOMIC DNA]</scope>
    <source>
        <strain evidence="3 4">YIM 132180</strain>
    </source>
</reference>
<dbReference type="SUPFAM" id="SSF52172">
    <property type="entry name" value="CheY-like"/>
    <property type="match status" value="1"/>
</dbReference>
<accession>A0A7V7PKL2</accession>
<dbReference type="PROSITE" id="PS50110">
    <property type="entry name" value="RESPONSE_REGULATORY"/>
    <property type="match status" value="1"/>
</dbReference>
<sequence>MPISLLRRYVLVVEDEYLQADELRLELLRRGAVVAGPVASIGDAFALIDCTPELAVAVLDVNLDGRMIFPVADELLRRGVPLVFVTGYDRRVLPVRFANIRTILKPASAETVIDALTV</sequence>
<evidence type="ECO:0000256" key="1">
    <source>
        <dbReference type="PROSITE-ProRule" id="PRU00169"/>
    </source>
</evidence>